<dbReference type="EMBL" id="CAJRST010038888">
    <property type="protein sequence ID" value="CAG6015433.1"/>
    <property type="molecule type" value="Genomic_DNA"/>
</dbReference>
<feature type="chain" id="PRO_5035836575" evidence="2">
    <location>
        <begin position="17"/>
        <end position="167"/>
    </location>
</feature>
<dbReference type="Proteomes" id="UP000677803">
    <property type="component" value="Unassembled WGS sequence"/>
</dbReference>
<keyword evidence="2" id="KW-0732">Signal</keyword>
<gene>
    <name evidence="3" type="ORF">MMEN_LOCUS19626</name>
</gene>
<name>A0A8S4BVL5_9TELE</name>
<keyword evidence="4" id="KW-1185">Reference proteome</keyword>
<feature type="signal peptide" evidence="2">
    <location>
        <begin position="1"/>
        <end position="16"/>
    </location>
</feature>
<proteinExistence type="predicted"/>
<keyword evidence="1" id="KW-0175">Coiled coil</keyword>
<dbReference type="OrthoDB" id="8960309at2759"/>
<dbReference type="SUPFAM" id="SSF90257">
    <property type="entry name" value="Myosin rod fragments"/>
    <property type="match status" value="1"/>
</dbReference>
<evidence type="ECO:0000313" key="4">
    <source>
        <dbReference type="Proteomes" id="UP000677803"/>
    </source>
</evidence>
<dbReference type="Gene3D" id="1.10.287.1490">
    <property type="match status" value="1"/>
</dbReference>
<accession>A0A8S4BVL5</accession>
<protein>
    <submittedName>
        <fullName evidence="3">(Atlantic silverside) hypothetical protein</fullName>
    </submittedName>
</protein>
<evidence type="ECO:0000256" key="2">
    <source>
        <dbReference type="SAM" id="SignalP"/>
    </source>
</evidence>
<evidence type="ECO:0000313" key="3">
    <source>
        <dbReference type="EMBL" id="CAG6015433.1"/>
    </source>
</evidence>
<comment type="caution">
    <text evidence="3">The sequence shown here is derived from an EMBL/GenBank/DDBJ whole genome shotgun (WGS) entry which is preliminary data.</text>
</comment>
<feature type="coiled-coil region" evidence="1">
    <location>
        <begin position="43"/>
        <end position="137"/>
    </location>
</feature>
<reference evidence="3" key="1">
    <citation type="submission" date="2021-05" db="EMBL/GenBank/DDBJ databases">
        <authorList>
            <person name="Tigano A."/>
        </authorList>
    </citation>
    <scope>NUCLEOTIDE SEQUENCE</scope>
</reference>
<sequence length="167" mass="18917">MKLALAFGVLSLLVMGAMVFQTVRQELNLRSLRARLVDNSIEVKQKEKSIVEVKAKLQEMRTSLVSTNTKVDELKQKKSEVENSVQEMDKTLETCKAEKVNIDKRKAELEEALTKVKADHEEAKSKAQGEIQTLKQQILDRDKSLCALADKTKEEARKLCGVFEEPK</sequence>
<dbReference type="AlphaFoldDB" id="A0A8S4BVL5"/>
<evidence type="ECO:0000256" key="1">
    <source>
        <dbReference type="SAM" id="Coils"/>
    </source>
</evidence>
<organism evidence="3 4">
    <name type="scientific">Menidia menidia</name>
    <name type="common">Atlantic silverside</name>
    <dbReference type="NCBI Taxonomy" id="238744"/>
    <lineage>
        <taxon>Eukaryota</taxon>
        <taxon>Metazoa</taxon>
        <taxon>Chordata</taxon>
        <taxon>Craniata</taxon>
        <taxon>Vertebrata</taxon>
        <taxon>Euteleostomi</taxon>
        <taxon>Actinopterygii</taxon>
        <taxon>Neopterygii</taxon>
        <taxon>Teleostei</taxon>
        <taxon>Neoteleostei</taxon>
        <taxon>Acanthomorphata</taxon>
        <taxon>Ovalentaria</taxon>
        <taxon>Atherinomorphae</taxon>
        <taxon>Atheriniformes</taxon>
        <taxon>Atherinopsidae</taxon>
        <taxon>Menidiinae</taxon>
        <taxon>Menidia</taxon>
    </lineage>
</organism>